<dbReference type="Pfam" id="PF07690">
    <property type="entry name" value="MFS_1"/>
    <property type="match status" value="1"/>
</dbReference>
<dbReference type="GeneID" id="106459892"/>
<dbReference type="PANTHER" id="PTHR11360">
    <property type="entry name" value="MONOCARBOXYLATE TRANSPORTER"/>
    <property type="match status" value="1"/>
</dbReference>
<dbReference type="InterPro" id="IPR036259">
    <property type="entry name" value="MFS_trans_sf"/>
</dbReference>
<name>A0ABM1B545_LIMPO</name>
<feature type="transmembrane region" description="Helical" evidence="2">
    <location>
        <begin position="188"/>
        <end position="204"/>
    </location>
</feature>
<keyword evidence="2" id="KW-0812">Transmembrane</keyword>
<keyword evidence="2" id="KW-0472">Membrane</keyword>
<dbReference type="CDD" id="cd17352">
    <property type="entry name" value="MFS_MCT_SLC16"/>
    <property type="match status" value="1"/>
</dbReference>
<feature type="transmembrane region" description="Helical" evidence="2">
    <location>
        <begin position="439"/>
        <end position="461"/>
    </location>
</feature>
<feature type="transmembrane region" description="Helical" evidence="2">
    <location>
        <begin position="273"/>
        <end position="296"/>
    </location>
</feature>
<sequence length="708" mass="79092">MDEEQKQGNVKARMENRKFRSKSVASMDPRSPYFTSSGLNRAPSVACVMGCSGRLPNKQSSRQSVSYLGLATHAADLWEQDDVPEGNGQIPGLNLYLSPDDPKAVTIRQHYYPEGGWGWVVCGCAIVIQALSIGLLFSYGIFLYQIRKQFDPDVNTLAAVCLGALSTGVALLLSPVVVAICRKKSTRLIAIIGGLVTALGYLFTSFTTQFHQLFLSYGIVISCGVSLTRDATTLMVGQYFKRRRSLVEIMVSCGTGLGIMVMPIVLSESIRTIGWRLGLQAITGIVFMCFLLAIFYRPASLYHPQRRAILHLKSLQKRSRAKDKKTLVEKPHFFDFGVLKSRTVQILIFGTSLTAFGVHTPIILLTYQGKTEGLDYQLLLLLQVYLGLAFILGSGAFGLIVVKKSMQCMIAPQYLCQASSFMISVSLVAFTALQHYYGYVLFVWVYGIFYGGYCYSLKMYIFDKVRARNFAKAWGFLQCCQAIPHFVGIPLTGYLNELYDGKTGFYFSAAFTFIGSMSLFLIDLHKRRTKKGKMSVLSHARRRSDACMSRTFSRRSLSQDSVYGRNPPLTRLQQRSMTVSNYTDLRRQELTCISEEAMLDNIWEDFVDECITSCNKEEKYLVLSEYEQNLNKTQESADHDKTGRTRRKSSLVSSPTLDRCPKCRRFVSASIDGATNQDQSHHSGSLGLRQLPTPVGSVDVSQEATSSL</sequence>
<feature type="transmembrane region" description="Helical" evidence="2">
    <location>
        <begin position="414"/>
        <end position="433"/>
    </location>
</feature>
<dbReference type="PANTHER" id="PTHR11360:SF251">
    <property type="entry name" value="MAJOR FACILITATOR SUPERFAMILY (MFS) PROFILE DOMAIN-CONTAINING PROTEIN"/>
    <property type="match status" value="1"/>
</dbReference>
<keyword evidence="3" id="KW-1185">Reference proteome</keyword>
<reference evidence="4" key="1">
    <citation type="submission" date="2025-08" db="UniProtKB">
        <authorList>
            <consortium name="RefSeq"/>
        </authorList>
    </citation>
    <scope>IDENTIFICATION</scope>
    <source>
        <tissue evidence="4">Muscle</tissue>
    </source>
</reference>
<accession>A0ABM1B545</accession>
<keyword evidence="2" id="KW-1133">Transmembrane helix</keyword>
<dbReference type="Proteomes" id="UP000694941">
    <property type="component" value="Unplaced"/>
</dbReference>
<dbReference type="SUPFAM" id="SSF103473">
    <property type="entry name" value="MFS general substrate transporter"/>
    <property type="match status" value="1"/>
</dbReference>
<evidence type="ECO:0000313" key="3">
    <source>
        <dbReference type="Proteomes" id="UP000694941"/>
    </source>
</evidence>
<evidence type="ECO:0000313" key="4">
    <source>
        <dbReference type="RefSeq" id="XP_013775018.1"/>
    </source>
</evidence>
<feature type="transmembrane region" description="Helical" evidence="2">
    <location>
        <begin position="249"/>
        <end position="267"/>
    </location>
</feature>
<feature type="transmembrane region" description="Helical" evidence="2">
    <location>
        <begin position="156"/>
        <end position="181"/>
    </location>
</feature>
<proteinExistence type="predicted"/>
<feature type="transmembrane region" description="Helical" evidence="2">
    <location>
        <begin position="346"/>
        <end position="367"/>
    </location>
</feature>
<dbReference type="Gene3D" id="1.20.1250.20">
    <property type="entry name" value="MFS general substrate transporter like domains"/>
    <property type="match status" value="1"/>
</dbReference>
<gene>
    <name evidence="4" type="primary">LOC106459892</name>
</gene>
<organism evidence="3 4">
    <name type="scientific">Limulus polyphemus</name>
    <name type="common">Atlantic horseshoe crab</name>
    <dbReference type="NCBI Taxonomy" id="6850"/>
    <lineage>
        <taxon>Eukaryota</taxon>
        <taxon>Metazoa</taxon>
        <taxon>Ecdysozoa</taxon>
        <taxon>Arthropoda</taxon>
        <taxon>Chelicerata</taxon>
        <taxon>Merostomata</taxon>
        <taxon>Xiphosura</taxon>
        <taxon>Limulidae</taxon>
        <taxon>Limulus</taxon>
    </lineage>
</organism>
<feature type="transmembrane region" description="Helical" evidence="2">
    <location>
        <begin position="505"/>
        <end position="524"/>
    </location>
</feature>
<feature type="compositionally biased region" description="Polar residues" evidence="1">
    <location>
        <begin position="699"/>
        <end position="708"/>
    </location>
</feature>
<feature type="compositionally biased region" description="Basic and acidic residues" evidence="1">
    <location>
        <begin position="1"/>
        <end position="18"/>
    </location>
</feature>
<feature type="transmembrane region" description="Helical" evidence="2">
    <location>
        <begin position="117"/>
        <end position="144"/>
    </location>
</feature>
<evidence type="ECO:0000256" key="2">
    <source>
        <dbReference type="SAM" id="Phobius"/>
    </source>
</evidence>
<protein>
    <submittedName>
        <fullName evidence="4">Monocarboxylate transporter 10-like</fullName>
    </submittedName>
</protein>
<feature type="transmembrane region" description="Helical" evidence="2">
    <location>
        <begin position="379"/>
        <end position="402"/>
    </location>
</feature>
<dbReference type="RefSeq" id="XP_013775018.1">
    <property type="nucleotide sequence ID" value="XM_013919564.2"/>
</dbReference>
<dbReference type="InterPro" id="IPR011701">
    <property type="entry name" value="MFS"/>
</dbReference>
<feature type="region of interest" description="Disordered" evidence="1">
    <location>
        <begin position="633"/>
        <end position="656"/>
    </location>
</feature>
<feature type="region of interest" description="Disordered" evidence="1">
    <location>
        <begin position="1"/>
        <end position="26"/>
    </location>
</feature>
<feature type="transmembrane region" description="Helical" evidence="2">
    <location>
        <begin position="210"/>
        <end position="228"/>
    </location>
</feature>
<feature type="transmembrane region" description="Helical" evidence="2">
    <location>
        <begin position="473"/>
        <end position="493"/>
    </location>
</feature>
<feature type="region of interest" description="Disordered" evidence="1">
    <location>
        <begin position="674"/>
        <end position="708"/>
    </location>
</feature>
<dbReference type="InterPro" id="IPR050327">
    <property type="entry name" value="Proton-linked_MCT"/>
</dbReference>
<evidence type="ECO:0000256" key="1">
    <source>
        <dbReference type="SAM" id="MobiDB-lite"/>
    </source>
</evidence>